<reference evidence="1" key="1">
    <citation type="submission" date="2021-04" db="EMBL/GenBank/DDBJ databases">
        <title>Genome sequence of Woronichinia naegeliana from Washington state freshwater lake bloom.</title>
        <authorList>
            <person name="Dreher T.W."/>
        </authorList>
    </citation>
    <scope>NUCLEOTIDE SEQUENCE</scope>
    <source>
        <strain evidence="1">WA131</strain>
    </source>
</reference>
<dbReference type="EMBL" id="CP073041">
    <property type="protein sequence ID" value="UXE59117.1"/>
    <property type="molecule type" value="Genomic_DNA"/>
</dbReference>
<dbReference type="Gene3D" id="3.90.1570.10">
    <property type="entry name" value="tt1808, chain A"/>
    <property type="match status" value="1"/>
</dbReference>
<protein>
    <submittedName>
        <fullName evidence="1">Uma2 family endonuclease</fullName>
    </submittedName>
</protein>
<dbReference type="KEGG" id="wna:KA717_24640"/>
<dbReference type="Proteomes" id="UP001065613">
    <property type="component" value="Chromosome"/>
</dbReference>
<keyword evidence="1" id="KW-0378">Hydrolase</keyword>
<gene>
    <name evidence="1" type="ORF">KA717_24640</name>
</gene>
<proteinExistence type="predicted"/>
<evidence type="ECO:0000313" key="1">
    <source>
        <dbReference type="EMBL" id="UXE59117.1"/>
    </source>
</evidence>
<sequence>MLPLEQWDSLGDREAVIDLNEEPPLLVVEIVSPSTQITDYRSKQAE</sequence>
<dbReference type="GO" id="GO:0004519">
    <property type="term" value="F:endonuclease activity"/>
    <property type="evidence" value="ECO:0007669"/>
    <property type="project" value="UniProtKB-KW"/>
</dbReference>
<organism evidence="1">
    <name type="scientific">Woronichinia naegeliana WA131</name>
    <dbReference type="NCBI Taxonomy" id="2824559"/>
    <lineage>
        <taxon>Bacteria</taxon>
        <taxon>Bacillati</taxon>
        <taxon>Cyanobacteriota</taxon>
        <taxon>Cyanophyceae</taxon>
        <taxon>Synechococcales</taxon>
        <taxon>Coelosphaeriaceae</taxon>
        <taxon>Woronichinia</taxon>
    </lineage>
</organism>
<keyword evidence="1" id="KW-0255">Endonuclease</keyword>
<keyword evidence="1" id="KW-0540">Nuclease</keyword>
<dbReference type="InterPro" id="IPR012296">
    <property type="entry name" value="Nuclease_put_TT1808"/>
</dbReference>
<dbReference type="AlphaFoldDB" id="A0A977KSR8"/>
<accession>A0A977KSR8</accession>
<name>A0A977KSR8_9CYAN</name>